<dbReference type="Proteomes" id="UP001415857">
    <property type="component" value="Unassembled WGS sequence"/>
</dbReference>
<reference evidence="1 2" key="1">
    <citation type="journal article" date="2024" name="Plant J.">
        <title>Genome sequences and population genomics reveal climatic adaptation and genomic divergence between two closely related sweetgum species.</title>
        <authorList>
            <person name="Xu W.Q."/>
            <person name="Ren C.Q."/>
            <person name="Zhang X.Y."/>
            <person name="Comes H.P."/>
            <person name="Liu X.H."/>
            <person name="Li Y.G."/>
            <person name="Kettle C.J."/>
            <person name="Jalonen R."/>
            <person name="Gaisberger H."/>
            <person name="Ma Y.Z."/>
            <person name="Qiu Y.X."/>
        </authorList>
    </citation>
    <scope>NUCLEOTIDE SEQUENCE [LARGE SCALE GENOMIC DNA]</scope>
    <source>
        <strain evidence="1">Hangzhou</strain>
    </source>
</reference>
<accession>A0AAP0RLX7</accession>
<name>A0AAP0RLX7_LIQFO</name>
<dbReference type="AlphaFoldDB" id="A0AAP0RLX7"/>
<protein>
    <submittedName>
        <fullName evidence="1">Uncharacterized protein</fullName>
    </submittedName>
</protein>
<organism evidence="1 2">
    <name type="scientific">Liquidambar formosana</name>
    <name type="common">Formosan gum</name>
    <dbReference type="NCBI Taxonomy" id="63359"/>
    <lineage>
        <taxon>Eukaryota</taxon>
        <taxon>Viridiplantae</taxon>
        <taxon>Streptophyta</taxon>
        <taxon>Embryophyta</taxon>
        <taxon>Tracheophyta</taxon>
        <taxon>Spermatophyta</taxon>
        <taxon>Magnoliopsida</taxon>
        <taxon>eudicotyledons</taxon>
        <taxon>Gunneridae</taxon>
        <taxon>Pentapetalae</taxon>
        <taxon>Saxifragales</taxon>
        <taxon>Altingiaceae</taxon>
        <taxon>Liquidambar</taxon>
    </lineage>
</organism>
<comment type="caution">
    <text evidence="1">The sequence shown here is derived from an EMBL/GenBank/DDBJ whole genome shotgun (WGS) entry which is preliminary data.</text>
</comment>
<keyword evidence="2" id="KW-1185">Reference proteome</keyword>
<proteinExistence type="predicted"/>
<dbReference type="EMBL" id="JBBPBK010000008">
    <property type="protein sequence ID" value="KAK9280716.1"/>
    <property type="molecule type" value="Genomic_DNA"/>
</dbReference>
<evidence type="ECO:0000313" key="2">
    <source>
        <dbReference type="Proteomes" id="UP001415857"/>
    </source>
</evidence>
<evidence type="ECO:0000313" key="1">
    <source>
        <dbReference type="EMBL" id="KAK9280716.1"/>
    </source>
</evidence>
<gene>
    <name evidence="1" type="ORF">L1049_014414</name>
</gene>
<sequence>MHTPKPSTFFFLGREAPSLHPISQNSSSHPIYFLFFSKIGSWEPPTSPSLWGGGIPYLSPPYLVLPLCQANFDLYSDFTTQPGETSFTPFYLPPHTANLT</sequence>